<dbReference type="GO" id="GO:0006955">
    <property type="term" value="P:immune response"/>
    <property type="evidence" value="ECO:0007669"/>
    <property type="project" value="InterPro"/>
</dbReference>
<keyword evidence="3" id="KW-0202">Cytokine</keyword>
<dbReference type="STRING" id="41447.ENSSDUP00000020891"/>
<keyword evidence="9" id="KW-1185">Reference proteome</keyword>
<dbReference type="PROSITE" id="PS50049">
    <property type="entry name" value="THD_2"/>
    <property type="match status" value="1"/>
</dbReference>
<dbReference type="SUPFAM" id="SSF49842">
    <property type="entry name" value="TNF-like"/>
    <property type="match status" value="1"/>
</dbReference>
<protein>
    <submittedName>
        <fullName evidence="8">TNF superfamily member 14</fullName>
    </submittedName>
</protein>
<dbReference type="PANTHER" id="PTHR11471:SF34">
    <property type="entry name" value="TUMOR NECROSIS FACTOR LIGAND SUPERFAMILY MEMBER 14"/>
    <property type="match status" value="1"/>
</dbReference>
<dbReference type="AlphaFoldDB" id="A0A3B4UQG3"/>
<dbReference type="RefSeq" id="XP_022608345.1">
    <property type="nucleotide sequence ID" value="XM_022752624.1"/>
</dbReference>
<evidence type="ECO:0000256" key="2">
    <source>
        <dbReference type="ARBA" id="ARBA00008670"/>
    </source>
</evidence>
<dbReference type="Pfam" id="PF00229">
    <property type="entry name" value="TNF"/>
    <property type="match status" value="1"/>
</dbReference>
<dbReference type="GO" id="GO:0005615">
    <property type="term" value="C:extracellular space"/>
    <property type="evidence" value="ECO:0007669"/>
    <property type="project" value="UniProtKB-KW"/>
</dbReference>
<accession>A0A3B4UQG3</accession>
<evidence type="ECO:0000313" key="9">
    <source>
        <dbReference type="Proteomes" id="UP000261420"/>
    </source>
</evidence>
<evidence type="ECO:0000256" key="3">
    <source>
        <dbReference type="ARBA" id="ARBA00022514"/>
    </source>
</evidence>
<dbReference type="CTD" id="8740"/>
<dbReference type="GeneTree" id="ENSGT01060000248544"/>
<organism evidence="8 9">
    <name type="scientific">Seriola dumerili</name>
    <name type="common">Greater amberjack</name>
    <name type="synonym">Caranx dumerili</name>
    <dbReference type="NCBI Taxonomy" id="41447"/>
    <lineage>
        <taxon>Eukaryota</taxon>
        <taxon>Metazoa</taxon>
        <taxon>Chordata</taxon>
        <taxon>Craniata</taxon>
        <taxon>Vertebrata</taxon>
        <taxon>Euteleostomi</taxon>
        <taxon>Actinopterygii</taxon>
        <taxon>Neopterygii</taxon>
        <taxon>Teleostei</taxon>
        <taxon>Neoteleostei</taxon>
        <taxon>Acanthomorphata</taxon>
        <taxon>Carangaria</taxon>
        <taxon>Carangiformes</taxon>
        <taxon>Carangidae</taxon>
        <taxon>Seriola</taxon>
    </lineage>
</organism>
<feature type="transmembrane region" description="Helical" evidence="6">
    <location>
        <begin position="38"/>
        <end position="61"/>
    </location>
</feature>
<keyword evidence="4 6" id="KW-0472">Membrane</keyword>
<dbReference type="PANTHER" id="PTHR11471">
    <property type="entry name" value="TUMOR NECROSIS FACTOR FAMILY MEMBER"/>
    <property type="match status" value="1"/>
</dbReference>
<evidence type="ECO:0000256" key="1">
    <source>
        <dbReference type="ARBA" id="ARBA00004370"/>
    </source>
</evidence>
<dbReference type="InterPro" id="IPR008983">
    <property type="entry name" value="Tumour_necrosis_fac-like_dom"/>
</dbReference>
<reference evidence="8" key="2">
    <citation type="submission" date="2025-09" db="UniProtKB">
        <authorList>
            <consortium name="Ensembl"/>
        </authorList>
    </citation>
    <scope>IDENTIFICATION</scope>
</reference>
<dbReference type="InterPro" id="IPR006052">
    <property type="entry name" value="TNF_dom"/>
</dbReference>
<dbReference type="RefSeq" id="XP_022608346.1">
    <property type="nucleotide sequence ID" value="XM_022752625.1"/>
</dbReference>
<dbReference type="Ensembl" id="ENSSDUT00000021269.1">
    <property type="protein sequence ID" value="ENSSDUP00000020891.1"/>
    <property type="gene ID" value="ENSSDUG00000015205.1"/>
</dbReference>
<reference evidence="8" key="1">
    <citation type="submission" date="2025-08" db="UniProtKB">
        <authorList>
            <consortium name="Ensembl"/>
        </authorList>
    </citation>
    <scope>IDENTIFICATION</scope>
</reference>
<dbReference type="SMART" id="SM00207">
    <property type="entry name" value="TNF"/>
    <property type="match status" value="1"/>
</dbReference>
<sequence>MSKNEHPSVFVVDSHATRPPLPPRLGQKKQRAGAAQTLLFLLVSLALCGMAIEACLIYSLYQLESADSASSSKIISGDDAPTIWPRYNILPSKPVAHLTDGQDVVHKQDIMAWSMIADPLLYEMTYKDGGLIIQKEGYYYVYSKILFKDSGNFYHTITRHTVKYTGGSIPLLQSRTYSPKSSTARSNSYLSGVFHLDKDDALYVTVNNTTKIDRNKSYENIFGAYMI</sequence>
<feature type="domain" description="THD" evidence="7">
    <location>
        <begin position="94"/>
        <end position="227"/>
    </location>
</feature>
<dbReference type="GO" id="GO:0005125">
    <property type="term" value="F:cytokine activity"/>
    <property type="evidence" value="ECO:0007669"/>
    <property type="project" value="UniProtKB-KW"/>
</dbReference>
<dbReference type="Proteomes" id="UP000261420">
    <property type="component" value="Unplaced"/>
</dbReference>
<dbReference type="GO" id="GO:0016020">
    <property type="term" value="C:membrane"/>
    <property type="evidence" value="ECO:0007669"/>
    <property type="project" value="UniProtKB-SubCell"/>
</dbReference>
<evidence type="ECO:0000256" key="5">
    <source>
        <dbReference type="SAM" id="MobiDB-lite"/>
    </source>
</evidence>
<evidence type="ECO:0000259" key="7">
    <source>
        <dbReference type="PROSITE" id="PS50049"/>
    </source>
</evidence>
<proteinExistence type="inferred from homology"/>
<keyword evidence="6" id="KW-0812">Transmembrane</keyword>
<evidence type="ECO:0000256" key="6">
    <source>
        <dbReference type="SAM" id="Phobius"/>
    </source>
</evidence>
<evidence type="ECO:0000313" key="8">
    <source>
        <dbReference type="Ensembl" id="ENSSDUP00000020891.1"/>
    </source>
</evidence>
<dbReference type="GO" id="GO:0005164">
    <property type="term" value="F:tumor necrosis factor receptor binding"/>
    <property type="evidence" value="ECO:0007669"/>
    <property type="project" value="InterPro"/>
</dbReference>
<dbReference type="GeneID" id="111227196"/>
<evidence type="ECO:0000256" key="4">
    <source>
        <dbReference type="ARBA" id="ARBA00023136"/>
    </source>
</evidence>
<name>A0A3B4UQG3_SERDU</name>
<dbReference type="Gene3D" id="2.60.120.40">
    <property type="match status" value="1"/>
</dbReference>
<keyword evidence="6" id="KW-1133">Transmembrane helix</keyword>
<comment type="similarity">
    <text evidence="2">Belongs to the tumor necrosis factor family.</text>
</comment>
<dbReference type="OMA" id="EACFIYG"/>
<feature type="region of interest" description="Disordered" evidence="5">
    <location>
        <begin position="1"/>
        <end position="28"/>
    </location>
</feature>
<dbReference type="KEGG" id="sdu:111227196"/>
<comment type="subcellular location">
    <subcellularLocation>
        <location evidence="1">Membrane</location>
    </subcellularLocation>
</comment>